<sequence length="56" mass="6208">MDIKPIQNEADYKAALKAVSPYFENEPKPGSAEGDFFEGMLALISAYQANTFPIHM</sequence>
<proteinExistence type="predicted"/>
<dbReference type="HOGENOM" id="CLU_125852_5_0_4"/>
<accession>A0A0B7J127</accession>
<dbReference type="RefSeq" id="WP_171816514.1">
    <property type="nucleotide sequence ID" value="NZ_LN794158.1"/>
</dbReference>
<dbReference type="STRING" id="1581680.BN1209_1440"/>
<evidence type="ECO:0000313" key="2">
    <source>
        <dbReference type="Proteomes" id="UP000056322"/>
    </source>
</evidence>
<protein>
    <submittedName>
        <fullName evidence="1">Helix-turn-helix domain-containing protein</fullName>
    </submittedName>
</protein>
<gene>
    <name evidence="1" type="ORF">BN1209_1440</name>
</gene>
<organism evidence="1 2">
    <name type="scientific">Candidatus Methylopumilus turicensis</name>
    <dbReference type="NCBI Taxonomy" id="1581680"/>
    <lineage>
        <taxon>Bacteria</taxon>
        <taxon>Pseudomonadati</taxon>
        <taxon>Pseudomonadota</taxon>
        <taxon>Betaproteobacteria</taxon>
        <taxon>Nitrosomonadales</taxon>
        <taxon>Methylophilaceae</taxon>
        <taxon>Candidatus Methylopumilus</taxon>
    </lineage>
</organism>
<name>A0A0B7J127_9PROT</name>
<dbReference type="Proteomes" id="UP000056322">
    <property type="component" value="Chromosome 1"/>
</dbReference>
<evidence type="ECO:0000313" key="1">
    <source>
        <dbReference type="EMBL" id="CEN56478.1"/>
    </source>
</evidence>
<reference evidence="2" key="1">
    <citation type="submission" date="2014-12" db="EMBL/GenBank/DDBJ databases">
        <authorList>
            <person name="Salcher M.M."/>
        </authorList>
    </citation>
    <scope>NUCLEOTIDE SEQUENCE [LARGE SCALE GENOMIC DNA]</scope>
    <source>
        <strain evidence="2">MMS-10A-171</strain>
    </source>
</reference>
<keyword evidence="2" id="KW-1185">Reference proteome</keyword>
<dbReference type="KEGG" id="mbac:BN1209_1440"/>
<dbReference type="AlphaFoldDB" id="A0A0B7J127"/>
<dbReference type="EMBL" id="LN794158">
    <property type="protein sequence ID" value="CEN56478.1"/>
    <property type="molecule type" value="Genomic_DNA"/>
</dbReference>